<dbReference type="InterPro" id="IPR046357">
    <property type="entry name" value="PPIase_dom_sf"/>
</dbReference>
<protein>
    <recommendedName>
        <fullName evidence="3">peptidylprolyl isomerase</fullName>
        <ecNumber evidence="3">5.2.1.8</ecNumber>
    </recommendedName>
</protein>
<keyword evidence="11" id="KW-1185">Reference proteome</keyword>
<dbReference type="Gene3D" id="1.10.4030.10">
    <property type="entry name" value="Porin chaperone SurA, peptide-binding domain"/>
    <property type="match status" value="1"/>
</dbReference>
<reference evidence="10 11" key="1">
    <citation type="submission" date="2024-02" db="EMBL/GenBank/DDBJ databases">
        <title>Draft genome sequence of Collimonas sp. strain H4R21, an effective mineral-weathering bacterial strain isolated from the beech rhizosphere.</title>
        <authorList>
            <person name="Morin E."/>
            <person name="Uroz S."/>
            <person name="Leveau J.H.J."/>
            <person name="Kumar R."/>
            <person name="Rey M.W."/>
            <person name="Pham J."/>
        </authorList>
    </citation>
    <scope>NUCLEOTIDE SEQUENCE [LARGE SCALE GENOMIC DNA]</scope>
    <source>
        <strain evidence="10 11">H4R21</strain>
    </source>
</reference>
<keyword evidence="4 8" id="KW-0732">Signal</keyword>
<dbReference type="InterPro" id="IPR027304">
    <property type="entry name" value="Trigger_fact/SurA_dom_sf"/>
</dbReference>
<dbReference type="PROSITE" id="PS50198">
    <property type="entry name" value="PPIC_PPIASE_2"/>
    <property type="match status" value="1"/>
</dbReference>
<dbReference type="Proteomes" id="UP001495910">
    <property type="component" value="Unassembled WGS sequence"/>
</dbReference>
<name>A0ABU9PQA4_9BURK</name>
<proteinExistence type="inferred from homology"/>
<comment type="caution">
    <text evidence="10">The sequence shown here is derived from an EMBL/GenBank/DDBJ whole genome shotgun (WGS) entry which is preliminary data.</text>
</comment>
<dbReference type="EC" id="5.2.1.8" evidence="3"/>
<evidence type="ECO:0000256" key="6">
    <source>
        <dbReference type="ARBA" id="ARBA00023235"/>
    </source>
</evidence>
<evidence type="ECO:0000256" key="3">
    <source>
        <dbReference type="ARBA" id="ARBA00013194"/>
    </source>
</evidence>
<dbReference type="GO" id="GO:0016853">
    <property type="term" value="F:isomerase activity"/>
    <property type="evidence" value="ECO:0007669"/>
    <property type="project" value="UniProtKB-KW"/>
</dbReference>
<dbReference type="SUPFAM" id="SSF109998">
    <property type="entry name" value="Triger factor/SurA peptide-binding domain-like"/>
    <property type="match status" value="1"/>
</dbReference>
<evidence type="ECO:0000313" key="10">
    <source>
        <dbReference type="EMBL" id="MEM4986171.1"/>
    </source>
</evidence>
<keyword evidence="6 7" id="KW-0413">Isomerase</keyword>
<comment type="catalytic activity">
    <reaction evidence="1">
        <text>[protein]-peptidylproline (omega=180) = [protein]-peptidylproline (omega=0)</text>
        <dbReference type="Rhea" id="RHEA:16237"/>
        <dbReference type="Rhea" id="RHEA-COMP:10747"/>
        <dbReference type="Rhea" id="RHEA-COMP:10748"/>
        <dbReference type="ChEBI" id="CHEBI:83833"/>
        <dbReference type="ChEBI" id="CHEBI:83834"/>
        <dbReference type="EC" id="5.2.1.8"/>
    </reaction>
</comment>
<sequence>MSYATTYRQLQPLLIACSLAAAVVTPAAYAQTAAAPVTAPVAASSLAPGVIAKVNNVAITDAQLQRAIQQSGLPDSPNLRAALKNQLISRELFRQDAEKTHAYDNRPEVKQAVQEAKDAAITQLYLRDVIKPAAVTEQQVRAQFDSIVASLGDKEYKSRLIQVGDAAAAADVLTKLKAGADFAQLAQQASLAQNKVRGGELDWISFKTPAQEGHTQNLPLPIAQALTALPAGGVTSTPVNWNNTYFILKLEQVRPTQVPKYDDVKAVLRQQQEAAALEKATVSVVSGLVKKAKIEQ</sequence>
<feature type="domain" description="PpiC" evidence="9">
    <location>
        <begin position="153"/>
        <end position="252"/>
    </location>
</feature>
<comment type="similarity">
    <text evidence="2">Belongs to the PpiC/parvulin rotamase family.</text>
</comment>
<dbReference type="SUPFAM" id="SSF54534">
    <property type="entry name" value="FKBP-like"/>
    <property type="match status" value="1"/>
</dbReference>
<accession>A0ABU9PQA4</accession>
<dbReference type="InterPro" id="IPR050245">
    <property type="entry name" value="PrsA_foldase"/>
</dbReference>
<dbReference type="PANTHER" id="PTHR47245">
    <property type="entry name" value="PEPTIDYLPROLYL ISOMERASE"/>
    <property type="match status" value="1"/>
</dbReference>
<evidence type="ECO:0000256" key="8">
    <source>
        <dbReference type="SAM" id="SignalP"/>
    </source>
</evidence>
<organism evidence="10 11">
    <name type="scientific">Collimonas rhizosphaerae</name>
    <dbReference type="NCBI Taxonomy" id="3126357"/>
    <lineage>
        <taxon>Bacteria</taxon>
        <taxon>Pseudomonadati</taxon>
        <taxon>Pseudomonadota</taxon>
        <taxon>Betaproteobacteria</taxon>
        <taxon>Burkholderiales</taxon>
        <taxon>Oxalobacteraceae</taxon>
        <taxon>Collimonas</taxon>
    </lineage>
</organism>
<evidence type="ECO:0000256" key="1">
    <source>
        <dbReference type="ARBA" id="ARBA00000971"/>
    </source>
</evidence>
<dbReference type="PANTHER" id="PTHR47245:SF1">
    <property type="entry name" value="FOLDASE PROTEIN PRSA"/>
    <property type="match status" value="1"/>
</dbReference>
<evidence type="ECO:0000256" key="7">
    <source>
        <dbReference type="PROSITE-ProRule" id="PRU00278"/>
    </source>
</evidence>
<dbReference type="Gene3D" id="3.10.50.40">
    <property type="match status" value="1"/>
</dbReference>
<dbReference type="RefSeq" id="WP_342827978.1">
    <property type="nucleotide sequence ID" value="NZ_JBANDC010000001.1"/>
</dbReference>
<dbReference type="InterPro" id="IPR000297">
    <property type="entry name" value="PPIase_PpiC"/>
</dbReference>
<evidence type="ECO:0000256" key="4">
    <source>
        <dbReference type="ARBA" id="ARBA00022729"/>
    </source>
</evidence>
<evidence type="ECO:0000256" key="2">
    <source>
        <dbReference type="ARBA" id="ARBA00007656"/>
    </source>
</evidence>
<keyword evidence="5 7" id="KW-0697">Rotamase</keyword>
<evidence type="ECO:0000256" key="5">
    <source>
        <dbReference type="ARBA" id="ARBA00023110"/>
    </source>
</evidence>
<feature type="signal peptide" evidence="8">
    <location>
        <begin position="1"/>
        <end position="30"/>
    </location>
</feature>
<gene>
    <name evidence="10" type="ORF">V8G57_02105</name>
</gene>
<feature type="chain" id="PRO_5047417736" description="peptidylprolyl isomerase" evidence="8">
    <location>
        <begin position="31"/>
        <end position="296"/>
    </location>
</feature>
<dbReference type="Pfam" id="PF13145">
    <property type="entry name" value="Rotamase_2"/>
    <property type="match status" value="1"/>
</dbReference>
<evidence type="ECO:0000313" key="11">
    <source>
        <dbReference type="Proteomes" id="UP001495910"/>
    </source>
</evidence>
<dbReference type="EMBL" id="JBANDC010000001">
    <property type="protein sequence ID" value="MEM4986171.1"/>
    <property type="molecule type" value="Genomic_DNA"/>
</dbReference>
<evidence type="ECO:0000259" key="9">
    <source>
        <dbReference type="PROSITE" id="PS50198"/>
    </source>
</evidence>